<feature type="region of interest" description="Disordered" evidence="1">
    <location>
        <begin position="132"/>
        <end position="159"/>
    </location>
</feature>
<proteinExistence type="predicted"/>
<evidence type="ECO:0000313" key="2">
    <source>
        <dbReference type="EMBL" id="KAF9473618.1"/>
    </source>
</evidence>
<organism evidence="2 3">
    <name type="scientific">Pholiota conissans</name>
    <dbReference type="NCBI Taxonomy" id="109636"/>
    <lineage>
        <taxon>Eukaryota</taxon>
        <taxon>Fungi</taxon>
        <taxon>Dikarya</taxon>
        <taxon>Basidiomycota</taxon>
        <taxon>Agaricomycotina</taxon>
        <taxon>Agaricomycetes</taxon>
        <taxon>Agaricomycetidae</taxon>
        <taxon>Agaricales</taxon>
        <taxon>Agaricineae</taxon>
        <taxon>Strophariaceae</taxon>
        <taxon>Pholiota</taxon>
    </lineage>
</organism>
<sequence length="159" mass="17869">MRSIPRLRLSSSHCRPVSEGSTRTATHGPSKSYPLRTSISPFCPPFHHTETAQRFPRPRLCNPIAILVPSPHPPLSRALYKPCTKILHPNKCWSAGAHTHSHLYYGTRCTTHARYILQYASRLSYFRPKSILHAPRPPPSTPRLPSRPSPLADVGQRAI</sequence>
<name>A0A9P6CVI3_9AGAR</name>
<feature type="compositionally biased region" description="Pro residues" evidence="1">
    <location>
        <begin position="135"/>
        <end position="148"/>
    </location>
</feature>
<evidence type="ECO:0000313" key="3">
    <source>
        <dbReference type="Proteomes" id="UP000807469"/>
    </source>
</evidence>
<feature type="compositionally biased region" description="Polar residues" evidence="1">
    <location>
        <begin position="9"/>
        <end position="32"/>
    </location>
</feature>
<accession>A0A9P6CVI3</accession>
<feature type="region of interest" description="Disordered" evidence="1">
    <location>
        <begin position="1"/>
        <end position="32"/>
    </location>
</feature>
<protein>
    <submittedName>
        <fullName evidence="2">Uncharacterized protein</fullName>
    </submittedName>
</protein>
<comment type="caution">
    <text evidence="2">The sequence shown here is derived from an EMBL/GenBank/DDBJ whole genome shotgun (WGS) entry which is preliminary data.</text>
</comment>
<dbReference type="AlphaFoldDB" id="A0A9P6CVI3"/>
<reference evidence="2" key="1">
    <citation type="submission" date="2020-11" db="EMBL/GenBank/DDBJ databases">
        <authorList>
            <consortium name="DOE Joint Genome Institute"/>
            <person name="Ahrendt S."/>
            <person name="Riley R."/>
            <person name="Andreopoulos W."/>
            <person name="Labutti K."/>
            <person name="Pangilinan J."/>
            <person name="Ruiz-Duenas F.J."/>
            <person name="Barrasa J.M."/>
            <person name="Sanchez-Garcia M."/>
            <person name="Camarero S."/>
            <person name="Miyauchi S."/>
            <person name="Serrano A."/>
            <person name="Linde D."/>
            <person name="Babiker R."/>
            <person name="Drula E."/>
            <person name="Ayuso-Fernandez I."/>
            <person name="Pacheco R."/>
            <person name="Padilla G."/>
            <person name="Ferreira P."/>
            <person name="Barriuso J."/>
            <person name="Kellner H."/>
            <person name="Castanera R."/>
            <person name="Alfaro M."/>
            <person name="Ramirez L."/>
            <person name="Pisabarro A.G."/>
            <person name="Kuo A."/>
            <person name="Tritt A."/>
            <person name="Lipzen A."/>
            <person name="He G."/>
            <person name="Yan M."/>
            <person name="Ng V."/>
            <person name="Cullen D."/>
            <person name="Martin F."/>
            <person name="Rosso M.-N."/>
            <person name="Henrissat B."/>
            <person name="Hibbett D."/>
            <person name="Martinez A.T."/>
            <person name="Grigoriev I.V."/>
        </authorList>
    </citation>
    <scope>NUCLEOTIDE SEQUENCE</scope>
    <source>
        <strain evidence="2">CIRM-BRFM 674</strain>
    </source>
</reference>
<evidence type="ECO:0000256" key="1">
    <source>
        <dbReference type="SAM" id="MobiDB-lite"/>
    </source>
</evidence>
<keyword evidence="3" id="KW-1185">Reference proteome</keyword>
<dbReference type="EMBL" id="MU155428">
    <property type="protein sequence ID" value="KAF9473618.1"/>
    <property type="molecule type" value="Genomic_DNA"/>
</dbReference>
<gene>
    <name evidence="2" type="ORF">BDN70DRAFT_364519</name>
</gene>
<dbReference type="Proteomes" id="UP000807469">
    <property type="component" value="Unassembled WGS sequence"/>
</dbReference>